<reference evidence="1 2" key="1">
    <citation type="submission" date="2018-11" db="EMBL/GenBank/DDBJ databases">
        <title>Genomic Encyclopedia of Type Strains, Phase IV (KMG-IV): sequencing the most valuable type-strain genomes for metagenomic binning, comparative biology and taxonomic classification.</title>
        <authorList>
            <person name="Goeker M."/>
        </authorList>
    </citation>
    <scope>NUCLEOTIDE SEQUENCE [LARGE SCALE GENOMIC DNA]</scope>
    <source>
        <strain evidence="1 2">DSM 5900</strain>
    </source>
</reference>
<dbReference type="AlphaFoldDB" id="A0A3N1KYX4"/>
<organism evidence="1 2">
    <name type="scientific">Stella humosa</name>
    <dbReference type="NCBI Taxonomy" id="94"/>
    <lineage>
        <taxon>Bacteria</taxon>
        <taxon>Pseudomonadati</taxon>
        <taxon>Pseudomonadota</taxon>
        <taxon>Alphaproteobacteria</taxon>
        <taxon>Rhodospirillales</taxon>
        <taxon>Stellaceae</taxon>
        <taxon>Stella</taxon>
    </lineage>
</organism>
<dbReference type="RefSeq" id="WP_123693713.1">
    <property type="nucleotide sequence ID" value="NZ_AP019700.1"/>
</dbReference>
<protein>
    <submittedName>
        <fullName evidence="1">Uncharacterized protein</fullName>
    </submittedName>
</protein>
<comment type="caution">
    <text evidence="1">The sequence shown here is derived from an EMBL/GenBank/DDBJ whole genome shotgun (WGS) entry which is preliminary data.</text>
</comment>
<sequence length="110" mass="11856">MPLPDLTLAAFEASLAEPQPPGGLGNALSALWWAGKGGWAMGEGWGHAHELAQADDGRSGAWVHAHLHRIEGDLSNAGYWYRHAGRPQSTAPLQDEWREISAALLDRQAP</sequence>
<evidence type="ECO:0000313" key="1">
    <source>
        <dbReference type="EMBL" id="ROP83840.1"/>
    </source>
</evidence>
<name>A0A3N1KYX4_9PROT</name>
<accession>A0A3N1KYX4</accession>
<dbReference type="Proteomes" id="UP000278222">
    <property type="component" value="Unassembled WGS sequence"/>
</dbReference>
<proteinExistence type="predicted"/>
<dbReference type="EMBL" id="RJKX01000016">
    <property type="protein sequence ID" value="ROP83840.1"/>
    <property type="molecule type" value="Genomic_DNA"/>
</dbReference>
<gene>
    <name evidence="1" type="ORF">EDC65_4489</name>
</gene>
<evidence type="ECO:0000313" key="2">
    <source>
        <dbReference type="Proteomes" id="UP000278222"/>
    </source>
</evidence>
<dbReference type="OrthoDB" id="370799at2"/>
<keyword evidence="2" id="KW-1185">Reference proteome</keyword>